<dbReference type="Pfam" id="PF00149">
    <property type="entry name" value="Metallophos"/>
    <property type="match status" value="1"/>
</dbReference>
<dbReference type="InterPro" id="IPR029052">
    <property type="entry name" value="Metallo-depent_PP-like"/>
</dbReference>
<keyword evidence="4 10" id="KW-0378">Hydrolase</keyword>
<dbReference type="PIRSF" id="PIRSF000903">
    <property type="entry name" value="B5n-ttraPtase_sm"/>
    <property type="match status" value="1"/>
</dbReference>
<dbReference type="NCBIfam" id="NF001204">
    <property type="entry name" value="PRK00166.1"/>
    <property type="match status" value="1"/>
</dbReference>
<protein>
    <recommendedName>
        <fullName evidence="3">bis(5'-nucleosyl)-tetraphosphatase (symmetrical)</fullName>
        <ecNumber evidence="3">3.6.1.41</ecNumber>
    </recommendedName>
    <alternativeName>
        <fullName evidence="6">Ap4A hydrolase</fullName>
    </alternativeName>
    <alternativeName>
        <fullName evidence="5">Diadenosine 5',5'''-P1,P4-tetraphosphate pyrophosphohydrolase</fullName>
    </alternativeName>
    <alternativeName>
        <fullName evidence="7">Diadenosine tetraphosphatase</fullName>
    </alternativeName>
</protein>
<reference evidence="10" key="1">
    <citation type="submission" date="2022-09" db="EMBL/GenBank/DDBJ databases">
        <title>Intensive care unit water sources are persistently colonized with multi-drug resistant bacteria and are the site of extensive horizontal gene transfer of antibiotic resistance genes.</title>
        <authorList>
            <person name="Diorio-Toth L."/>
        </authorList>
    </citation>
    <scope>NUCLEOTIDE SEQUENCE</scope>
    <source>
        <strain evidence="10">GD03920</strain>
    </source>
</reference>
<gene>
    <name evidence="10" type="ORF">N5C10_03185</name>
</gene>
<evidence type="ECO:0000256" key="7">
    <source>
        <dbReference type="ARBA" id="ARBA00033210"/>
    </source>
</evidence>
<evidence type="ECO:0000313" key="11">
    <source>
        <dbReference type="Proteomes" id="UP001159915"/>
    </source>
</evidence>
<evidence type="ECO:0000256" key="2">
    <source>
        <dbReference type="ARBA" id="ARBA00005419"/>
    </source>
</evidence>
<dbReference type="InterPro" id="IPR004617">
    <property type="entry name" value="ApaH"/>
</dbReference>
<evidence type="ECO:0000256" key="4">
    <source>
        <dbReference type="ARBA" id="ARBA00022801"/>
    </source>
</evidence>
<dbReference type="GO" id="GO:0008803">
    <property type="term" value="F:bis(5'-nucleosyl)-tetraphosphatase (symmetrical) activity"/>
    <property type="evidence" value="ECO:0007669"/>
    <property type="project" value="UniProtKB-EC"/>
</dbReference>
<evidence type="ECO:0000256" key="8">
    <source>
        <dbReference type="ARBA" id="ARBA00049417"/>
    </source>
</evidence>
<dbReference type="Proteomes" id="UP001159915">
    <property type="component" value="Unassembled WGS sequence"/>
</dbReference>
<accession>A0AA42SLQ8</accession>
<comment type="catalytic activity">
    <reaction evidence="8">
        <text>P(1),P(4)-bis(5'-adenosyl) tetraphosphate + H2O = 2 ADP + 2 H(+)</text>
        <dbReference type="Rhea" id="RHEA:24252"/>
        <dbReference type="ChEBI" id="CHEBI:15377"/>
        <dbReference type="ChEBI" id="CHEBI:15378"/>
        <dbReference type="ChEBI" id="CHEBI:58141"/>
        <dbReference type="ChEBI" id="CHEBI:456216"/>
        <dbReference type="EC" id="3.6.1.41"/>
    </reaction>
</comment>
<dbReference type="EC" id="3.6.1.41" evidence="3"/>
<evidence type="ECO:0000256" key="1">
    <source>
        <dbReference type="ARBA" id="ARBA00003413"/>
    </source>
</evidence>
<dbReference type="RefSeq" id="WP_125281753.1">
    <property type="nucleotide sequence ID" value="NZ_CP068187.1"/>
</dbReference>
<dbReference type="NCBIfam" id="TIGR00668">
    <property type="entry name" value="apaH"/>
    <property type="match status" value="1"/>
</dbReference>
<dbReference type="InterPro" id="IPR004843">
    <property type="entry name" value="Calcineurin-like_PHP"/>
</dbReference>
<feature type="domain" description="Calcineurin-like phosphoesterase" evidence="9">
    <location>
        <begin position="11"/>
        <end position="142"/>
    </location>
</feature>
<sequence>MAGAEIRYNYVIGDVQGCFEALKALLKTIQFDPDQDFIWFAGDLVARGENSLGALRFIKKLVERNAAATVLGNHDLTLLAAARGIKAIKDKDNIRDVIDAIDSDDLIDWLRKQPLCVFPNATTVLTHAGIPTNWTAEQSAALAAEVEAVIAADDFDVVDAFLKEMYGKEPTLWSDELTGHARLRCIVNYLTRMRLTDSAGRLEFSFKDSLSDPMPEGFKPWFEFASQAAQTHKVVFGHWAALQGKTISDSIQNVDGGCVWGHQLMAYRLEDETLFAVDNRKRPLNPMPIF</sequence>
<dbReference type="SUPFAM" id="SSF56300">
    <property type="entry name" value="Metallo-dependent phosphatases"/>
    <property type="match status" value="1"/>
</dbReference>
<dbReference type="EMBL" id="JAOCBE010000001">
    <property type="protein sequence ID" value="MDH0968314.1"/>
    <property type="molecule type" value="Genomic_DNA"/>
</dbReference>
<evidence type="ECO:0000256" key="5">
    <source>
        <dbReference type="ARBA" id="ARBA00031248"/>
    </source>
</evidence>
<name>A0AA42SLQ8_ACIJO</name>
<organism evidence="10 11">
    <name type="scientific">Acinetobacter johnsonii</name>
    <dbReference type="NCBI Taxonomy" id="40214"/>
    <lineage>
        <taxon>Bacteria</taxon>
        <taxon>Pseudomonadati</taxon>
        <taxon>Pseudomonadota</taxon>
        <taxon>Gammaproteobacteria</taxon>
        <taxon>Moraxellales</taxon>
        <taxon>Moraxellaceae</taxon>
        <taxon>Acinetobacter</taxon>
    </lineage>
</organism>
<evidence type="ECO:0000313" key="10">
    <source>
        <dbReference type="EMBL" id="MDH0968314.1"/>
    </source>
</evidence>
<dbReference type="PANTHER" id="PTHR40942:SF4">
    <property type="entry name" value="CYTOCHROME C5"/>
    <property type="match status" value="1"/>
</dbReference>
<evidence type="ECO:0000256" key="6">
    <source>
        <dbReference type="ARBA" id="ARBA00032248"/>
    </source>
</evidence>
<dbReference type="AlphaFoldDB" id="A0AA42SLQ8"/>
<proteinExistence type="inferred from homology"/>
<evidence type="ECO:0000259" key="9">
    <source>
        <dbReference type="Pfam" id="PF00149"/>
    </source>
</evidence>
<dbReference type="Gene3D" id="3.60.21.10">
    <property type="match status" value="1"/>
</dbReference>
<evidence type="ECO:0000256" key="3">
    <source>
        <dbReference type="ARBA" id="ARBA00012506"/>
    </source>
</evidence>
<dbReference type="PANTHER" id="PTHR40942">
    <property type="match status" value="1"/>
</dbReference>
<comment type="function">
    <text evidence="1">Hydrolyzes diadenosine 5',5'''-P1,P4-tetraphosphate to yield ADP.</text>
</comment>
<comment type="caution">
    <text evidence="10">The sequence shown here is derived from an EMBL/GenBank/DDBJ whole genome shotgun (WGS) entry which is preliminary data.</text>
</comment>
<comment type="similarity">
    <text evidence="2">Belongs to the Ap4A hydrolase family.</text>
</comment>